<dbReference type="AlphaFoldDB" id="A0A3B0ZSW7"/>
<protein>
    <submittedName>
        <fullName evidence="3">BatD</fullName>
    </submittedName>
</protein>
<gene>
    <name evidence="3" type="ORF">MNBD_GAMMA16-1221</name>
</gene>
<feature type="transmembrane region" description="Helical" evidence="1">
    <location>
        <begin position="428"/>
        <end position="448"/>
    </location>
</feature>
<accession>A0A3B0ZSW7</accession>
<dbReference type="PANTHER" id="PTHR40940:SF1">
    <property type="entry name" value="PROTEIN BATD"/>
    <property type="match status" value="1"/>
</dbReference>
<keyword evidence="1" id="KW-1133">Transmembrane helix</keyword>
<dbReference type="Pfam" id="PF13584">
    <property type="entry name" value="BatD"/>
    <property type="match status" value="1"/>
</dbReference>
<proteinExistence type="predicted"/>
<sequence length="581" mass="65406">MLMNRFRTYILTLLTLILLSAAHTSWAATASMNRSIISENETLILVVQTQDMSTDQIDLSVLETDFEILGTSQSSQIQLFSGGRSSNKQWQITLAPLRSGTLTIPALTVGNETTQELEISVQAFDPANENKKEQEVFIEITLSKDRAYVQEQIIFTIKLFYKSAIRSGALTSPNIDNAVIERLGEDITYQAEKNGTHYSVLERRFALFPQKSGNITIDPIRFNGQIQDKQAQPRSRFDGFLGQSLFNDPFSPTLKNFRTKSTAQSITILPRPAAATGKNWLPAKNLKLTENISEQSNTLDVGQPLTRTLTITAEGLNSSQLPELPLPDLENSKNYRDQKSQNNQIGKMGITGISQQKIALVPTAEGILHLPEIKIPWWDVVANQQRVAILAARTIMVTPGNNFTVTPSNTENTQPLLTAEPRQTHSSIWVILSGLFFILWCATLYLLWKEKQNNKQKISQEENVSEHRHLRKKLSSIEKACHENNIAAAHTALITWAKTRWPENPPQNLAALANHSDQPDVISALQNMDRILYSTRKKIMEWQEFLKTTRALLSQKTPSHDRPIIKTLPPLYSRGEHPLLK</sequence>
<dbReference type="Pfam" id="PF25607">
    <property type="entry name" value="DUF7939"/>
    <property type="match status" value="1"/>
</dbReference>
<feature type="domain" description="DUF7939" evidence="2">
    <location>
        <begin position="472"/>
        <end position="543"/>
    </location>
</feature>
<evidence type="ECO:0000259" key="2">
    <source>
        <dbReference type="Pfam" id="PF25607"/>
    </source>
</evidence>
<dbReference type="PANTHER" id="PTHR40940">
    <property type="entry name" value="PROTEIN BATD-RELATED"/>
    <property type="match status" value="1"/>
</dbReference>
<evidence type="ECO:0000256" key="1">
    <source>
        <dbReference type="SAM" id="Phobius"/>
    </source>
</evidence>
<dbReference type="EMBL" id="UOFO01000022">
    <property type="protein sequence ID" value="VAW83716.1"/>
    <property type="molecule type" value="Genomic_DNA"/>
</dbReference>
<reference evidence="3" key="1">
    <citation type="submission" date="2018-06" db="EMBL/GenBank/DDBJ databases">
        <authorList>
            <person name="Zhirakovskaya E."/>
        </authorList>
    </citation>
    <scope>NUCLEOTIDE SEQUENCE</scope>
</reference>
<keyword evidence="1" id="KW-0472">Membrane</keyword>
<dbReference type="InterPro" id="IPR025738">
    <property type="entry name" value="BatD"/>
</dbReference>
<dbReference type="InterPro" id="IPR057699">
    <property type="entry name" value="DUF7939"/>
</dbReference>
<evidence type="ECO:0000313" key="3">
    <source>
        <dbReference type="EMBL" id="VAW83716.1"/>
    </source>
</evidence>
<keyword evidence="1" id="KW-0812">Transmembrane</keyword>
<organism evidence="3">
    <name type="scientific">hydrothermal vent metagenome</name>
    <dbReference type="NCBI Taxonomy" id="652676"/>
    <lineage>
        <taxon>unclassified sequences</taxon>
        <taxon>metagenomes</taxon>
        <taxon>ecological metagenomes</taxon>
    </lineage>
</organism>
<name>A0A3B0ZSW7_9ZZZZ</name>